<dbReference type="PROSITE" id="PS50921">
    <property type="entry name" value="ANTAR"/>
    <property type="match status" value="1"/>
</dbReference>
<dbReference type="SUPFAM" id="SSF55781">
    <property type="entry name" value="GAF domain-like"/>
    <property type="match status" value="1"/>
</dbReference>
<evidence type="ECO:0000313" key="5">
    <source>
        <dbReference type="Proteomes" id="UP000198857"/>
    </source>
</evidence>
<evidence type="ECO:0000313" key="4">
    <source>
        <dbReference type="EMBL" id="SFO71298.1"/>
    </source>
</evidence>
<dbReference type="InterPro" id="IPR011006">
    <property type="entry name" value="CheY-like_superfamily"/>
</dbReference>
<keyword evidence="2" id="KW-0804">Transcription</keyword>
<dbReference type="InterPro" id="IPR012074">
    <property type="entry name" value="GAF_ANTAR"/>
</dbReference>
<dbReference type="GO" id="GO:0003723">
    <property type="term" value="F:RNA binding"/>
    <property type="evidence" value="ECO:0007669"/>
    <property type="project" value="InterPro"/>
</dbReference>
<dbReference type="RefSeq" id="WP_091106811.1">
    <property type="nucleotide sequence ID" value="NZ_FOWQ01000001.1"/>
</dbReference>
<dbReference type="SMART" id="SM01012">
    <property type="entry name" value="ANTAR"/>
    <property type="match status" value="1"/>
</dbReference>
<evidence type="ECO:0000259" key="3">
    <source>
        <dbReference type="PROSITE" id="PS50921"/>
    </source>
</evidence>
<dbReference type="Pfam" id="PF03861">
    <property type="entry name" value="ANTAR"/>
    <property type="match status" value="1"/>
</dbReference>
<dbReference type="PIRSF" id="PIRSF036625">
    <property type="entry name" value="GAF_ANTAR"/>
    <property type="match status" value="1"/>
</dbReference>
<keyword evidence="1" id="KW-0805">Transcription regulation</keyword>
<gene>
    <name evidence="4" type="ORF">SAMN05660464_0692</name>
</gene>
<dbReference type="OrthoDB" id="3683444at2"/>
<feature type="domain" description="ANTAR" evidence="3">
    <location>
        <begin position="166"/>
        <end position="227"/>
    </location>
</feature>
<dbReference type="SUPFAM" id="SSF52172">
    <property type="entry name" value="CheY-like"/>
    <property type="match status" value="1"/>
</dbReference>
<dbReference type="InterPro" id="IPR036388">
    <property type="entry name" value="WH-like_DNA-bd_sf"/>
</dbReference>
<dbReference type="InterPro" id="IPR005561">
    <property type="entry name" value="ANTAR"/>
</dbReference>
<dbReference type="EMBL" id="FOWQ01000001">
    <property type="protein sequence ID" value="SFO71298.1"/>
    <property type="molecule type" value="Genomic_DNA"/>
</dbReference>
<reference evidence="5" key="1">
    <citation type="submission" date="2016-10" db="EMBL/GenBank/DDBJ databases">
        <authorList>
            <person name="Varghese N."/>
            <person name="Submissions S."/>
        </authorList>
    </citation>
    <scope>NUCLEOTIDE SEQUENCE [LARGE SCALE GENOMIC DNA]</scope>
    <source>
        <strain evidence="5">DSM 44208</strain>
    </source>
</reference>
<dbReference type="Proteomes" id="UP000198857">
    <property type="component" value="Unassembled WGS sequence"/>
</dbReference>
<evidence type="ECO:0000256" key="2">
    <source>
        <dbReference type="ARBA" id="ARBA00023163"/>
    </source>
</evidence>
<dbReference type="STRING" id="1523247.SAMN05660464_0692"/>
<dbReference type="Gene3D" id="1.10.10.10">
    <property type="entry name" value="Winged helix-like DNA-binding domain superfamily/Winged helix DNA-binding domain"/>
    <property type="match status" value="1"/>
</dbReference>
<proteinExistence type="predicted"/>
<evidence type="ECO:0000256" key="1">
    <source>
        <dbReference type="ARBA" id="ARBA00023015"/>
    </source>
</evidence>
<organism evidence="4 5">
    <name type="scientific">Geodermatophilus dictyosporus</name>
    <dbReference type="NCBI Taxonomy" id="1523247"/>
    <lineage>
        <taxon>Bacteria</taxon>
        <taxon>Bacillati</taxon>
        <taxon>Actinomycetota</taxon>
        <taxon>Actinomycetes</taxon>
        <taxon>Geodermatophilales</taxon>
        <taxon>Geodermatophilaceae</taxon>
        <taxon>Geodermatophilus</taxon>
    </lineage>
</organism>
<dbReference type="InterPro" id="IPR029016">
    <property type="entry name" value="GAF-like_dom_sf"/>
</dbReference>
<sequence length="235" mass="24420">MNPADGRLPGVLLDLGLVPVDRPLPLVLEQVAGLATEALGGQPAVSVTVVGTDGASTVGTSAQVAADLDAVQYRAGRGACLDAATTGEVRVLPDAASERRWPELARAAVAADRRGLVSAGFPAGRSVPGGLNLYLQPALQADTGLRASAERFATHAAVTVGNTLLYARTAQLAEHLQVALDSRAVIDQAKGVLMERYRLTATQAFEALTRVSNQTNTKLRDVAVHVVETGQFPPV</sequence>
<dbReference type="Gene3D" id="3.30.450.40">
    <property type="match status" value="1"/>
</dbReference>
<name>A0A1I5JEN6_9ACTN</name>
<dbReference type="AlphaFoldDB" id="A0A1I5JEN6"/>
<protein>
    <submittedName>
        <fullName evidence="4">Two-component response regulator, AmiR/NasT family, consists of REC and RNA-binding antiterminator (ANTAR) domains</fullName>
    </submittedName>
</protein>
<keyword evidence="5" id="KW-1185">Reference proteome</keyword>
<accession>A0A1I5JEN6</accession>